<dbReference type="AlphaFoldDB" id="A0A8S1LBE2"/>
<evidence type="ECO:0000313" key="3">
    <source>
        <dbReference type="Proteomes" id="UP000692954"/>
    </source>
</evidence>
<name>A0A8S1LBE2_9CILI</name>
<evidence type="ECO:0008006" key="4">
    <source>
        <dbReference type="Google" id="ProtNLM"/>
    </source>
</evidence>
<dbReference type="InterPro" id="IPR006212">
    <property type="entry name" value="Furin_repeat"/>
</dbReference>
<organism evidence="2 3">
    <name type="scientific">Paramecium sonneborni</name>
    <dbReference type="NCBI Taxonomy" id="65129"/>
    <lineage>
        <taxon>Eukaryota</taxon>
        <taxon>Sar</taxon>
        <taxon>Alveolata</taxon>
        <taxon>Ciliophora</taxon>
        <taxon>Intramacronucleata</taxon>
        <taxon>Oligohymenophorea</taxon>
        <taxon>Peniculida</taxon>
        <taxon>Parameciidae</taxon>
        <taxon>Paramecium</taxon>
    </lineage>
</organism>
<accession>A0A8S1LBE2</accession>
<dbReference type="CDD" id="cd00064">
    <property type="entry name" value="FU"/>
    <property type="match status" value="1"/>
</dbReference>
<dbReference type="InterPro" id="IPR052798">
    <property type="entry name" value="Giardia_VSA"/>
</dbReference>
<dbReference type="PANTHER" id="PTHR23275">
    <property type="entry name" value="CABRIOLET.-RELATED"/>
    <property type="match status" value="1"/>
</dbReference>
<dbReference type="Proteomes" id="UP000692954">
    <property type="component" value="Unassembled WGS sequence"/>
</dbReference>
<keyword evidence="1" id="KW-0732">Signal</keyword>
<protein>
    <recommendedName>
        <fullName evidence="4">Insulin-like growth factor binding protein, N-terminal</fullName>
    </recommendedName>
</protein>
<dbReference type="PANTHER" id="PTHR23275:SF101">
    <property type="entry name" value="PROTEIN CONVERTASE SUBTILISIN_KEXINTYPE 5, PUTATIVE-RELATED"/>
    <property type="match status" value="1"/>
</dbReference>
<gene>
    <name evidence="2" type="ORF">PSON_ATCC_30995.1.T0160102</name>
</gene>
<proteinExistence type="predicted"/>
<feature type="signal peptide" evidence="1">
    <location>
        <begin position="1"/>
        <end position="18"/>
    </location>
</feature>
<feature type="chain" id="PRO_5035794785" description="Insulin-like growth factor binding protein, N-terminal" evidence="1">
    <location>
        <begin position="19"/>
        <end position="671"/>
    </location>
</feature>
<dbReference type="SMART" id="SM00261">
    <property type="entry name" value="FU"/>
    <property type="match status" value="3"/>
</dbReference>
<comment type="caution">
    <text evidence="2">The sequence shown here is derived from an EMBL/GenBank/DDBJ whole genome shotgun (WGS) entry which is preliminary data.</text>
</comment>
<evidence type="ECO:0000313" key="2">
    <source>
        <dbReference type="EMBL" id="CAD8062026.1"/>
    </source>
</evidence>
<keyword evidence="3" id="KW-1185">Reference proteome</keyword>
<dbReference type="EMBL" id="CAJJDN010000016">
    <property type="protein sequence ID" value="CAD8062026.1"/>
    <property type="molecule type" value="Genomic_DNA"/>
</dbReference>
<reference evidence="2" key="1">
    <citation type="submission" date="2021-01" db="EMBL/GenBank/DDBJ databases">
        <authorList>
            <consortium name="Genoscope - CEA"/>
            <person name="William W."/>
        </authorList>
    </citation>
    <scope>NUCLEOTIDE SEQUENCE</scope>
</reference>
<sequence>MFNLKYFIAILIINATMAQWTITHYEGYDKSFTQNKLDNYIQLHCEAYNLPIIAQQGGLQKVISLKDFKPFAKTKILLEFIVPMDSKYSISIQNKTIDITQSWELGYGFSIINQCFNTSDYKMLSFNYELDGKKYTEISIFIQLLDDESNLQQKYVGIKQIHIFQMECPQNCQECEYNDNSSLVCLECENNFTFQVNQNKCYCTNFEFQNQCLKQCPDGYAANIYRGCTKVELLETYSFGQNTNLKLNKNFEQQLQLKKSSQIQLEVDIILSNFKAFQQFDIMINDIYQGWIANYYSNIYIQIYNISESQCEYSKNCTLIKLQTPIVDVNSSILNVKTTFKPIKSQSHKPRYNLLEDLEDEKQSLESEIIIQKIKITQLLIDETICSQQNCKICDQKYIEQDQCKQCKEGFYLFENECVQQCPEESIQEDFHCKTFLKKQSNSKFIVKDVDITQNNWAGEISLLDNRSQFQYRFNKTNLLFGGKWRRQEFTKILILEPHYALTYTFTVSYIDLSENNDQQTGFFYQIDGGEYNYINPQDLIQIDGDANKPDSIVQYSKYFKHTNNDIMITIGCNTIGYCFLQDYYLIIHKCTPYCKSCTGPSKSECLEFTRNLYEFDYKTKLCKSGYFENDDKICQKCEVANCSECKSKYQCNICKKGCSLHLQGSKCTCE</sequence>
<evidence type="ECO:0000256" key="1">
    <source>
        <dbReference type="SAM" id="SignalP"/>
    </source>
</evidence>
<dbReference type="OrthoDB" id="300641at2759"/>